<sequence>MIKTVSLNKVLAALLLVLSMFGLQSCSRNDDPVTPTNETTDKGHDEWEKVEFIFKEGHLHGRNFHGDPDYPESVKYFNRSQKITFSRDANGEVKANRNEPIYLLGGNSYAIIINYYNTKGELMNKEFVEGDMVKIHQHFFYAENIKATKKEASKAPNSLYLFDYVYRDTDPYDYKQEGLIKNLRKRTWDPSNPEGEDPVGLKGYITIPNKTYRQKFDLKVILAHFKVENKLNKNTKKPEPYKFNDKPAPGIYATDLSLKIPIVIYSTIDFQETEEKKENDFFPDAAEAFHTTVDEIKKMYDLIFELDSEGSTFWL</sequence>
<name>A0A1G7AAK2_9FLAO</name>
<evidence type="ECO:0000313" key="3">
    <source>
        <dbReference type="Proteomes" id="UP000198517"/>
    </source>
</evidence>
<keyword evidence="3" id="KW-1185">Reference proteome</keyword>
<dbReference type="STRING" id="1071918.SAMN05421544_103109"/>
<feature type="chain" id="PRO_5011631939" description="Lipoprotein" evidence="1">
    <location>
        <begin position="26"/>
        <end position="315"/>
    </location>
</feature>
<evidence type="ECO:0000256" key="1">
    <source>
        <dbReference type="SAM" id="SignalP"/>
    </source>
</evidence>
<dbReference type="AlphaFoldDB" id="A0A1G7AAK2"/>
<reference evidence="2 3" key="1">
    <citation type="submission" date="2016-10" db="EMBL/GenBank/DDBJ databases">
        <authorList>
            <person name="de Groot N.N."/>
        </authorList>
    </citation>
    <scope>NUCLEOTIDE SEQUENCE [LARGE SCALE GENOMIC DNA]</scope>
    <source>
        <strain evidence="2 3">DSM 24015</strain>
    </source>
</reference>
<proteinExistence type="predicted"/>
<dbReference type="EMBL" id="FNAS01000003">
    <property type="protein sequence ID" value="SDE11780.1"/>
    <property type="molecule type" value="Genomic_DNA"/>
</dbReference>
<accession>A0A1G7AAK2</accession>
<dbReference type="PROSITE" id="PS51257">
    <property type="entry name" value="PROKAR_LIPOPROTEIN"/>
    <property type="match status" value="1"/>
</dbReference>
<dbReference type="OrthoDB" id="1014446at2"/>
<feature type="signal peptide" evidence="1">
    <location>
        <begin position="1"/>
        <end position="25"/>
    </location>
</feature>
<keyword evidence="1" id="KW-0732">Signal</keyword>
<evidence type="ECO:0008006" key="4">
    <source>
        <dbReference type="Google" id="ProtNLM"/>
    </source>
</evidence>
<protein>
    <recommendedName>
        <fullName evidence="4">Lipoprotein</fullName>
    </recommendedName>
</protein>
<evidence type="ECO:0000313" key="2">
    <source>
        <dbReference type="EMBL" id="SDE11780.1"/>
    </source>
</evidence>
<organism evidence="2 3">
    <name type="scientific">Riemerella columbipharyngis</name>
    <dbReference type="NCBI Taxonomy" id="1071918"/>
    <lineage>
        <taxon>Bacteria</taxon>
        <taxon>Pseudomonadati</taxon>
        <taxon>Bacteroidota</taxon>
        <taxon>Flavobacteriia</taxon>
        <taxon>Flavobacteriales</taxon>
        <taxon>Weeksellaceae</taxon>
        <taxon>Riemerella</taxon>
    </lineage>
</organism>
<gene>
    <name evidence="2" type="ORF">SAMN05421544_103109</name>
</gene>
<dbReference type="RefSeq" id="WP_092736024.1">
    <property type="nucleotide sequence ID" value="NZ_FNAS01000003.1"/>
</dbReference>
<dbReference type="Proteomes" id="UP000198517">
    <property type="component" value="Unassembled WGS sequence"/>
</dbReference>